<evidence type="ECO:0000313" key="2">
    <source>
        <dbReference type="Proteomes" id="UP000219338"/>
    </source>
</evidence>
<dbReference type="PANTHER" id="PTHR33099">
    <property type="entry name" value="FE2OG DIOXYGENASE DOMAIN-CONTAINING PROTEIN"/>
    <property type="match status" value="1"/>
</dbReference>
<evidence type="ECO:0000313" key="1">
    <source>
        <dbReference type="EMBL" id="SJL13624.1"/>
    </source>
</evidence>
<dbReference type="OMA" id="GCEFTAD"/>
<dbReference type="STRING" id="47428.A0A284RXZ3"/>
<reference evidence="2" key="1">
    <citation type="journal article" date="2017" name="Nat. Ecol. Evol.">
        <title>Genome expansion and lineage-specific genetic innovations in the forest pathogenic fungi Armillaria.</title>
        <authorList>
            <person name="Sipos G."/>
            <person name="Prasanna A.N."/>
            <person name="Walter M.C."/>
            <person name="O'Connor E."/>
            <person name="Balint B."/>
            <person name="Krizsan K."/>
            <person name="Kiss B."/>
            <person name="Hess J."/>
            <person name="Varga T."/>
            <person name="Slot J."/>
            <person name="Riley R."/>
            <person name="Boka B."/>
            <person name="Rigling D."/>
            <person name="Barry K."/>
            <person name="Lee J."/>
            <person name="Mihaltcheva S."/>
            <person name="LaButti K."/>
            <person name="Lipzen A."/>
            <person name="Waldron R."/>
            <person name="Moloney N.M."/>
            <person name="Sperisen C."/>
            <person name="Kredics L."/>
            <person name="Vagvoelgyi C."/>
            <person name="Patrignani A."/>
            <person name="Fitzpatrick D."/>
            <person name="Nagy I."/>
            <person name="Doyle S."/>
            <person name="Anderson J.B."/>
            <person name="Grigoriev I.V."/>
            <person name="Gueldener U."/>
            <person name="Muensterkoetter M."/>
            <person name="Nagy L.G."/>
        </authorList>
    </citation>
    <scope>NUCLEOTIDE SEQUENCE [LARGE SCALE GENOMIC DNA]</scope>
    <source>
        <strain evidence="2">C18/9</strain>
    </source>
</reference>
<gene>
    <name evidence="1" type="ORF">ARMOST_17070</name>
</gene>
<dbReference type="OrthoDB" id="2830901at2759"/>
<dbReference type="Proteomes" id="UP000219338">
    <property type="component" value="Unassembled WGS sequence"/>
</dbReference>
<keyword evidence="2" id="KW-1185">Reference proteome</keyword>
<proteinExistence type="predicted"/>
<dbReference type="EMBL" id="FUEG01000020">
    <property type="protein sequence ID" value="SJL13624.1"/>
    <property type="molecule type" value="Genomic_DNA"/>
</dbReference>
<dbReference type="Gene3D" id="2.60.120.620">
    <property type="entry name" value="q2cbj1_9rhob like domain"/>
    <property type="match status" value="1"/>
</dbReference>
<dbReference type="PANTHER" id="PTHR33099:SF7">
    <property type="entry name" value="MYND-TYPE DOMAIN-CONTAINING PROTEIN"/>
    <property type="match status" value="1"/>
</dbReference>
<protein>
    <recommendedName>
        <fullName evidence="3">Prolyl 4-hydroxylase alpha subunit domain-containing protein</fullName>
    </recommendedName>
</protein>
<organism evidence="1 2">
    <name type="scientific">Armillaria ostoyae</name>
    <name type="common">Armillaria root rot fungus</name>
    <dbReference type="NCBI Taxonomy" id="47428"/>
    <lineage>
        <taxon>Eukaryota</taxon>
        <taxon>Fungi</taxon>
        <taxon>Dikarya</taxon>
        <taxon>Basidiomycota</taxon>
        <taxon>Agaricomycotina</taxon>
        <taxon>Agaricomycetes</taxon>
        <taxon>Agaricomycetidae</taxon>
        <taxon>Agaricales</taxon>
        <taxon>Marasmiineae</taxon>
        <taxon>Physalacriaceae</taxon>
        <taxon>Armillaria</taxon>
    </lineage>
</organism>
<evidence type="ECO:0008006" key="3">
    <source>
        <dbReference type="Google" id="ProtNLM"/>
    </source>
</evidence>
<name>A0A284RXZ3_ARMOS</name>
<dbReference type="AlphaFoldDB" id="A0A284RXZ3"/>
<accession>A0A284RXZ3</accession>
<sequence length="471" mass="53665">MADVEHEVFALLKVQQEYFKLGRDYRRMLQNVYEVDRHRKHIPVMEHTPITNALDKIQSIPFVSFPLKQSICNFSLRSKVRLQGGSGTFTFGTLVTPDMDAIHDALRPSSFEKDGQTVSEVNHRNGCEFTADTFEVEKASSWMRSDFRQKIQRIVRSTLLIGKNVKIVLCRLALYENGEHFDWHGDSTHGDNHHGTVLVALNTSWDGGGIHLCHNDIEMDVDLHPVVAKDPQTRTTTSISLQAVAFYSDVELRVEPVTEGTCLILQYDIYVETERGDNSYERIYTTISEDMVGAHVPEVSNPFAMEELSNAIEKVHDEGTAEVSFPLRHLYRQASIRPENLKGTDAVVYERLSQGFEVSLAPILVKEVIREYHRDMTTVVKYPPRKSEKVPQYERMKPWYIVEPDTASEDEDQPPAKKPKFASDFHLFGCTELVRITEEKYMESEDPNRTVPYLGGAMFIYVKGSALGDAV</sequence>